<feature type="region of interest" description="Disordered" evidence="3">
    <location>
        <begin position="1"/>
        <end position="21"/>
    </location>
</feature>
<dbReference type="PRINTS" id="PR00054">
    <property type="entry name" value="FUNGALZNCYS"/>
</dbReference>
<evidence type="ECO:0000259" key="4">
    <source>
        <dbReference type="PROSITE" id="PS50048"/>
    </source>
</evidence>
<dbReference type="SMART" id="SM00066">
    <property type="entry name" value="GAL4"/>
    <property type="match status" value="1"/>
</dbReference>
<dbReference type="Gene3D" id="4.10.240.10">
    <property type="entry name" value="Zn(2)-C6 fungal-type DNA-binding domain"/>
    <property type="match status" value="1"/>
</dbReference>
<proteinExistence type="predicted"/>
<gene>
    <name evidence="5" type="primary">GIN1_45</name>
    <name evidence="5" type="ORF">AAF712_014418</name>
</gene>
<sequence length="520" mass="59939">MQDVHMMMDSAQYLSSDEEGQSKKRKIQRACDMCRRKKIRCDGLQNQGATCSNCRTYNVECTYVEAAKKRGPPKAYIEGLENRVERMESLIRRLIPDEELADSLGTFSIDRETWTVANLKPEPSHAETRQDHGLPEEDPFLFPDNLDMALVEPQEHYRFQGQSSTSMLMQTALHLKEENTLRRKDFLNDPAQSDHWRASEREIDLSHHPHTTYTFPEEGLLAELVDLYFREINLYLPLLHRPTFETLVADGLHLRDEVFGAVLLLVCAIGSRYSGDKRVFLESDIPEPGLSAGWKWFRQIEVVRPIFKQNDVHDLQYHCLCSLFLLGCSPVQACWTILGMGIRMAIDFGAHRKRKRKLTVDDELVKRAFWVLIVMDIHISAMCGRTPTIKEEDYDLDFPVECDDEYWESSDPDLAFKQPPEQPSVVSAFVAYLKLDRLVTKALRTMFTITRPKVLLGYGDAHWQRLVADLDMALNKWVDKIPGHRKLHFFSCAQRQTNLVDISLSATSEMGSPSRERDLL</sequence>
<dbReference type="EMBL" id="JBBXMP010000267">
    <property type="protein sequence ID" value="KAL0058880.1"/>
    <property type="molecule type" value="Genomic_DNA"/>
</dbReference>
<organism evidence="5 6">
    <name type="scientific">Marasmius tenuissimus</name>
    <dbReference type="NCBI Taxonomy" id="585030"/>
    <lineage>
        <taxon>Eukaryota</taxon>
        <taxon>Fungi</taxon>
        <taxon>Dikarya</taxon>
        <taxon>Basidiomycota</taxon>
        <taxon>Agaricomycotina</taxon>
        <taxon>Agaricomycetes</taxon>
        <taxon>Agaricomycetidae</taxon>
        <taxon>Agaricales</taxon>
        <taxon>Marasmiineae</taxon>
        <taxon>Marasmiaceae</taxon>
        <taxon>Marasmius</taxon>
    </lineage>
</organism>
<dbReference type="PROSITE" id="PS50048">
    <property type="entry name" value="ZN2_CY6_FUNGAL_2"/>
    <property type="match status" value="1"/>
</dbReference>
<evidence type="ECO:0000256" key="1">
    <source>
        <dbReference type="ARBA" id="ARBA00022723"/>
    </source>
</evidence>
<dbReference type="InterPro" id="IPR001138">
    <property type="entry name" value="Zn2Cys6_DnaBD"/>
</dbReference>
<dbReference type="Pfam" id="PF04082">
    <property type="entry name" value="Fungal_trans"/>
    <property type="match status" value="1"/>
</dbReference>
<dbReference type="CDD" id="cd00067">
    <property type="entry name" value="GAL4"/>
    <property type="match status" value="1"/>
</dbReference>
<feature type="domain" description="Zn(2)-C6 fungal-type" evidence="4">
    <location>
        <begin position="30"/>
        <end position="63"/>
    </location>
</feature>
<dbReference type="CDD" id="cd12148">
    <property type="entry name" value="fungal_TF_MHR"/>
    <property type="match status" value="1"/>
</dbReference>
<comment type="caution">
    <text evidence="5">The sequence shown here is derived from an EMBL/GenBank/DDBJ whole genome shotgun (WGS) entry which is preliminary data.</text>
</comment>
<dbReference type="InterPro" id="IPR020448">
    <property type="entry name" value="Maltose_ferment_reg_DNA-bd"/>
</dbReference>
<keyword evidence="6" id="KW-1185">Reference proteome</keyword>
<keyword evidence="2" id="KW-0539">Nucleus</keyword>
<dbReference type="InterPro" id="IPR036864">
    <property type="entry name" value="Zn2-C6_fun-type_DNA-bd_sf"/>
</dbReference>
<reference evidence="5 6" key="1">
    <citation type="submission" date="2024-05" db="EMBL/GenBank/DDBJ databases">
        <title>A draft genome resource for the thread blight pathogen Marasmius tenuissimus strain MS-2.</title>
        <authorList>
            <person name="Yulfo-Soto G.E."/>
            <person name="Baruah I.K."/>
            <person name="Amoako-Attah I."/>
            <person name="Bukari Y."/>
            <person name="Meinhardt L.W."/>
            <person name="Bailey B.A."/>
            <person name="Cohen S.P."/>
        </authorList>
    </citation>
    <scope>NUCLEOTIDE SEQUENCE [LARGE SCALE GENOMIC DNA]</scope>
    <source>
        <strain evidence="5 6">MS-2</strain>
    </source>
</reference>
<dbReference type="PROSITE" id="PS00463">
    <property type="entry name" value="ZN2_CY6_FUNGAL_1"/>
    <property type="match status" value="1"/>
</dbReference>
<dbReference type="InterPro" id="IPR007219">
    <property type="entry name" value="XnlR_reg_dom"/>
</dbReference>
<dbReference type="PANTHER" id="PTHR46910">
    <property type="entry name" value="TRANSCRIPTION FACTOR PDR1"/>
    <property type="match status" value="1"/>
</dbReference>
<dbReference type="Pfam" id="PF00172">
    <property type="entry name" value="Zn_clus"/>
    <property type="match status" value="1"/>
</dbReference>
<evidence type="ECO:0000256" key="3">
    <source>
        <dbReference type="SAM" id="MobiDB-lite"/>
    </source>
</evidence>
<dbReference type="InterPro" id="IPR050987">
    <property type="entry name" value="AtrR-like"/>
</dbReference>
<dbReference type="CDD" id="cd15486">
    <property type="entry name" value="ZIP_Sip4"/>
    <property type="match status" value="1"/>
</dbReference>
<evidence type="ECO:0000313" key="6">
    <source>
        <dbReference type="Proteomes" id="UP001437256"/>
    </source>
</evidence>
<name>A0ABR2ZC95_9AGAR</name>
<protein>
    <submittedName>
        <fullName evidence="5">Gypsy retrotransposon integrase-like protein 1</fullName>
    </submittedName>
</protein>
<dbReference type="SUPFAM" id="SSF57701">
    <property type="entry name" value="Zn2/Cys6 DNA-binding domain"/>
    <property type="match status" value="1"/>
</dbReference>
<evidence type="ECO:0000313" key="5">
    <source>
        <dbReference type="EMBL" id="KAL0058880.1"/>
    </source>
</evidence>
<dbReference type="PANTHER" id="PTHR46910:SF38">
    <property type="entry name" value="ZN(2)-C6 FUNGAL-TYPE DOMAIN-CONTAINING PROTEIN"/>
    <property type="match status" value="1"/>
</dbReference>
<accession>A0ABR2ZC95</accession>
<dbReference type="SMART" id="SM00906">
    <property type="entry name" value="Fungal_trans"/>
    <property type="match status" value="1"/>
</dbReference>
<dbReference type="Proteomes" id="UP001437256">
    <property type="component" value="Unassembled WGS sequence"/>
</dbReference>
<evidence type="ECO:0000256" key="2">
    <source>
        <dbReference type="ARBA" id="ARBA00023242"/>
    </source>
</evidence>
<keyword evidence="1" id="KW-0479">Metal-binding</keyword>